<evidence type="ECO:0000313" key="9">
    <source>
        <dbReference type="Proteomes" id="UP000001880"/>
    </source>
</evidence>
<dbReference type="Gene3D" id="3.50.50.60">
    <property type="entry name" value="FAD/NAD(P)-binding domain"/>
    <property type="match status" value="1"/>
</dbReference>
<keyword evidence="4" id="KW-0285">Flavoprotein</keyword>
<evidence type="ECO:0000256" key="6">
    <source>
        <dbReference type="ARBA" id="ARBA00022857"/>
    </source>
</evidence>
<dbReference type="AlphaFoldDB" id="D0LMF0"/>
<comment type="pathway">
    <text evidence="2">Siderophore biosynthesis.</text>
</comment>
<evidence type="ECO:0000256" key="4">
    <source>
        <dbReference type="ARBA" id="ARBA00022630"/>
    </source>
</evidence>
<dbReference type="Pfam" id="PF13434">
    <property type="entry name" value="Lys_Orn_oxgnase"/>
    <property type="match status" value="1"/>
</dbReference>
<dbReference type="OrthoDB" id="7527071at2"/>
<organism evidence="8 9">
    <name type="scientific">Haliangium ochraceum (strain DSM 14365 / JCM 11303 / SMP-2)</name>
    <dbReference type="NCBI Taxonomy" id="502025"/>
    <lineage>
        <taxon>Bacteria</taxon>
        <taxon>Pseudomonadati</taxon>
        <taxon>Myxococcota</taxon>
        <taxon>Polyangia</taxon>
        <taxon>Haliangiales</taxon>
        <taxon>Kofleriaceae</taxon>
        <taxon>Haliangium</taxon>
    </lineage>
</organism>
<dbReference type="PANTHER" id="PTHR42802:SF1">
    <property type="entry name" value="L-ORNITHINE N(5)-MONOOXYGENASE"/>
    <property type="match status" value="1"/>
</dbReference>
<gene>
    <name evidence="8" type="ordered locus">Hoch_4362</name>
</gene>
<name>D0LMF0_HALO1</name>
<keyword evidence="9" id="KW-1185">Reference proteome</keyword>
<evidence type="ECO:0000313" key="8">
    <source>
        <dbReference type="EMBL" id="ACY16856.1"/>
    </source>
</evidence>
<keyword evidence="7" id="KW-0560">Oxidoreductase</keyword>
<keyword evidence="6" id="KW-0521">NADP</keyword>
<dbReference type="Proteomes" id="UP000001880">
    <property type="component" value="Chromosome"/>
</dbReference>
<dbReference type="GO" id="GO:0016491">
    <property type="term" value="F:oxidoreductase activity"/>
    <property type="evidence" value="ECO:0007669"/>
    <property type="project" value="UniProtKB-KW"/>
</dbReference>
<dbReference type="eggNOG" id="COG3486">
    <property type="taxonomic scope" value="Bacteria"/>
</dbReference>
<sequence length="451" mass="50561">MSTFHDLIGVGFGPGNLALAIALEELLPAVQARFIEAKARANWQEGMMLHRSNIQHHPSIDLVTPRNPRSKYTFNNYLFENDLLFKHFNLGLEYPLRKEYARYVQWAAQGFDAIVDYGQHVAEIALVGPAAQPTGYRVRTRDGGELLGRGLVLATGRSEYVPAPFDELVGERVFHLNRYLPRIERLVAEGARRIAVIGASQSAVEILLDLCQRFPQVEPVCYLRHFGFRLKDTNPFMEASVHPEHVEPFYFASEQDKARINADLKYLNYSASDLDVLKDLYLTLYEHELDGARRVTLMNNRTIREASRDGGQIRIVADPIYQGARDVRHVDAVVLATGFRDLGPSPHQERVPPLLEPIAEHLRHDERGVLHVNFDYSLSAADESVRLPPLFLNGLCEASHGVSDAGSFSLLSLRAGKLTHAIARALKTPRDIVRPSDSVRAVDARQGRGHG</sequence>
<dbReference type="HOGENOM" id="CLU_020931_2_0_7"/>
<evidence type="ECO:0000256" key="1">
    <source>
        <dbReference type="ARBA" id="ARBA00001974"/>
    </source>
</evidence>
<protein>
    <submittedName>
        <fullName evidence="8">Lysine N6-hydroxylase/L-ornithine N5-oxygenase family protein</fullName>
    </submittedName>
</protein>
<dbReference type="PANTHER" id="PTHR42802">
    <property type="entry name" value="MONOOXYGENASE"/>
    <property type="match status" value="1"/>
</dbReference>
<keyword evidence="5" id="KW-0274">FAD</keyword>
<dbReference type="GO" id="GO:0006879">
    <property type="term" value="P:intracellular iron ion homeostasis"/>
    <property type="evidence" value="ECO:0007669"/>
    <property type="project" value="TreeGrafter"/>
</dbReference>
<comment type="similarity">
    <text evidence="3">Belongs to the lysine N(6)-hydroxylase/L-ornithine N(5)-oxygenase family.</text>
</comment>
<reference evidence="8 9" key="1">
    <citation type="journal article" date="2010" name="Stand. Genomic Sci.">
        <title>Complete genome sequence of Haliangium ochraceum type strain (SMP-2).</title>
        <authorList>
            <consortium name="US DOE Joint Genome Institute (JGI-PGF)"/>
            <person name="Ivanova N."/>
            <person name="Daum C."/>
            <person name="Lang E."/>
            <person name="Abt B."/>
            <person name="Kopitz M."/>
            <person name="Saunders E."/>
            <person name="Lapidus A."/>
            <person name="Lucas S."/>
            <person name="Glavina Del Rio T."/>
            <person name="Nolan M."/>
            <person name="Tice H."/>
            <person name="Copeland A."/>
            <person name="Cheng J.F."/>
            <person name="Chen F."/>
            <person name="Bruce D."/>
            <person name="Goodwin L."/>
            <person name="Pitluck S."/>
            <person name="Mavromatis K."/>
            <person name="Pati A."/>
            <person name="Mikhailova N."/>
            <person name="Chen A."/>
            <person name="Palaniappan K."/>
            <person name="Land M."/>
            <person name="Hauser L."/>
            <person name="Chang Y.J."/>
            <person name="Jeffries C.D."/>
            <person name="Detter J.C."/>
            <person name="Brettin T."/>
            <person name="Rohde M."/>
            <person name="Goker M."/>
            <person name="Bristow J."/>
            <person name="Markowitz V."/>
            <person name="Eisen J.A."/>
            <person name="Hugenholtz P."/>
            <person name="Kyrpides N.C."/>
            <person name="Klenk H.P."/>
        </authorList>
    </citation>
    <scope>NUCLEOTIDE SEQUENCE [LARGE SCALE GENOMIC DNA]</scope>
    <source>
        <strain evidence="9">DSM 14365 / CIP 107738 / JCM 11303 / AJ 13395 / SMP-2</strain>
    </source>
</reference>
<evidence type="ECO:0000256" key="2">
    <source>
        <dbReference type="ARBA" id="ARBA00004924"/>
    </source>
</evidence>
<dbReference type="EMBL" id="CP001804">
    <property type="protein sequence ID" value="ACY16856.1"/>
    <property type="molecule type" value="Genomic_DNA"/>
</dbReference>
<dbReference type="RefSeq" id="WP_012829454.1">
    <property type="nucleotide sequence ID" value="NC_013440.1"/>
</dbReference>
<dbReference type="STRING" id="502025.Hoch_4362"/>
<evidence type="ECO:0000256" key="7">
    <source>
        <dbReference type="ARBA" id="ARBA00023002"/>
    </source>
</evidence>
<evidence type="ECO:0000256" key="5">
    <source>
        <dbReference type="ARBA" id="ARBA00022827"/>
    </source>
</evidence>
<comment type="cofactor">
    <cofactor evidence="1">
        <name>FAD</name>
        <dbReference type="ChEBI" id="CHEBI:57692"/>
    </cofactor>
</comment>
<proteinExistence type="inferred from homology"/>
<dbReference type="InterPro" id="IPR025700">
    <property type="entry name" value="Lys/Orn_oxygenase"/>
</dbReference>
<accession>D0LMF0</accession>
<dbReference type="KEGG" id="hoh:Hoch_4362"/>
<dbReference type="SUPFAM" id="SSF51905">
    <property type="entry name" value="FAD/NAD(P)-binding domain"/>
    <property type="match status" value="2"/>
</dbReference>
<evidence type="ECO:0000256" key="3">
    <source>
        <dbReference type="ARBA" id="ARBA00007588"/>
    </source>
</evidence>
<dbReference type="InterPro" id="IPR036188">
    <property type="entry name" value="FAD/NAD-bd_sf"/>
</dbReference>